<name>I1BSQ6_RHIO9</name>
<dbReference type="EMBL" id="CH476733">
    <property type="protein sequence ID" value="EIE79236.1"/>
    <property type="molecule type" value="Genomic_DNA"/>
</dbReference>
<proteinExistence type="predicted"/>
<dbReference type="InParanoid" id="I1BSQ6"/>
<dbReference type="RefSeq" id="XP_067514632.1">
    <property type="nucleotide sequence ID" value="XM_067658531.1"/>
</dbReference>
<evidence type="ECO:0000313" key="1">
    <source>
        <dbReference type="EMBL" id="EIE79236.1"/>
    </source>
</evidence>
<dbReference type="OrthoDB" id="10461197at2759"/>
<gene>
    <name evidence="1" type="ORF">RO3G_03941</name>
</gene>
<sequence length="104" mass="12223">MANKLGRTTKFPISDKSIKRFTEGNLKQLFYYKDFVIEETSKLKGVLLKDESDFGSQSTTKEQSFLKHSNLWNLTFPNLKNGQENIFNENREKIYNLMEDVFDT</sequence>
<dbReference type="AlphaFoldDB" id="I1BSQ6"/>
<dbReference type="Proteomes" id="UP000009138">
    <property type="component" value="Unassembled WGS sequence"/>
</dbReference>
<organism evidence="1 2">
    <name type="scientific">Rhizopus delemar (strain RA 99-880 / ATCC MYA-4621 / FGSC 9543 / NRRL 43880)</name>
    <name type="common">Mucormycosis agent</name>
    <name type="synonym">Rhizopus arrhizus var. delemar</name>
    <dbReference type="NCBI Taxonomy" id="246409"/>
    <lineage>
        <taxon>Eukaryota</taxon>
        <taxon>Fungi</taxon>
        <taxon>Fungi incertae sedis</taxon>
        <taxon>Mucoromycota</taxon>
        <taxon>Mucoromycotina</taxon>
        <taxon>Mucoromycetes</taxon>
        <taxon>Mucorales</taxon>
        <taxon>Mucorineae</taxon>
        <taxon>Rhizopodaceae</taxon>
        <taxon>Rhizopus</taxon>
    </lineage>
</organism>
<evidence type="ECO:0000313" key="2">
    <source>
        <dbReference type="Proteomes" id="UP000009138"/>
    </source>
</evidence>
<accession>I1BSQ6</accession>
<reference evidence="1 2" key="1">
    <citation type="journal article" date="2009" name="PLoS Genet.">
        <title>Genomic analysis of the basal lineage fungus Rhizopus oryzae reveals a whole-genome duplication.</title>
        <authorList>
            <person name="Ma L.-J."/>
            <person name="Ibrahim A.S."/>
            <person name="Skory C."/>
            <person name="Grabherr M.G."/>
            <person name="Burger G."/>
            <person name="Butler M."/>
            <person name="Elias M."/>
            <person name="Idnurm A."/>
            <person name="Lang B.F."/>
            <person name="Sone T."/>
            <person name="Abe A."/>
            <person name="Calvo S.E."/>
            <person name="Corrochano L.M."/>
            <person name="Engels R."/>
            <person name="Fu J."/>
            <person name="Hansberg W."/>
            <person name="Kim J.-M."/>
            <person name="Kodira C.D."/>
            <person name="Koehrsen M.J."/>
            <person name="Liu B."/>
            <person name="Miranda-Saavedra D."/>
            <person name="O'Leary S."/>
            <person name="Ortiz-Castellanos L."/>
            <person name="Poulter R."/>
            <person name="Rodriguez-Romero J."/>
            <person name="Ruiz-Herrera J."/>
            <person name="Shen Y.-Q."/>
            <person name="Zeng Q."/>
            <person name="Galagan J."/>
            <person name="Birren B.W."/>
            <person name="Cuomo C.A."/>
            <person name="Wickes B.L."/>
        </authorList>
    </citation>
    <scope>NUCLEOTIDE SEQUENCE [LARGE SCALE GENOMIC DNA]</scope>
    <source>
        <strain evidence="2">RA 99-880 / ATCC MYA-4621 / FGSC 9543 / NRRL 43880</strain>
    </source>
</reference>
<dbReference type="VEuPathDB" id="FungiDB:RO3G_03941"/>
<protein>
    <submittedName>
        <fullName evidence="1">Uncharacterized protein</fullName>
    </submittedName>
</protein>
<keyword evidence="2" id="KW-1185">Reference proteome</keyword>
<dbReference type="GeneID" id="93610912"/>